<evidence type="ECO:0000313" key="2">
    <source>
        <dbReference type="EMBL" id="KLO20074.1"/>
    </source>
</evidence>
<keyword evidence="3" id="KW-1185">Reference proteome</keyword>
<dbReference type="OrthoDB" id="3262488at2759"/>
<protein>
    <recommendedName>
        <fullName evidence="1">DUF6593 domain-containing protein</fullName>
    </recommendedName>
</protein>
<dbReference type="InterPro" id="IPR046528">
    <property type="entry name" value="DUF6593"/>
</dbReference>
<dbReference type="Pfam" id="PF20236">
    <property type="entry name" value="DUF6593"/>
    <property type="match status" value="1"/>
</dbReference>
<dbReference type="AlphaFoldDB" id="A0A0H2S812"/>
<gene>
    <name evidence="2" type="ORF">SCHPADRAFT_934687</name>
</gene>
<dbReference type="InParanoid" id="A0A0H2S812"/>
<evidence type="ECO:0000313" key="3">
    <source>
        <dbReference type="Proteomes" id="UP000053477"/>
    </source>
</evidence>
<proteinExistence type="predicted"/>
<reference evidence="2 3" key="1">
    <citation type="submission" date="2015-04" db="EMBL/GenBank/DDBJ databases">
        <title>Complete genome sequence of Schizopora paradoxa KUC8140, a cosmopolitan wood degrader in East Asia.</title>
        <authorList>
            <consortium name="DOE Joint Genome Institute"/>
            <person name="Min B."/>
            <person name="Park H."/>
            <person name="Jang Y."/>
            <person name="Kim J.-J."/>
            <person name="Kim K.H."/>
            <person name="Pangilinan J."/>
            <person name="Lipzen A."/>
            <person name="Riley R."/>
            <person name="Grigoriev I.V."/>
            <person name="Spatafora J.W."/>
            <person name="Choi I.-G."/>
        </authorList>
    </citation>
    <scope>NUCLEOTIDE SEQUENCE [LARGE SCALE GENOMIC DNA]</scope>
    <source>
        <strain evidence="2 3">KUC8140</strain>
    </source>
</reference>
<accession>A0A0H2S812</accession>
<organism evidence="2 3">
    <name type="scientific">Schizopora paradoxa</name>
    <dbReference type="NCBI Taxonomy" id="27342"/>
    <lineage>
        <taxon>Eukaryota</taxon>
        <taxon>Fungi</taxon>
        <taxon>Dikarya</taxon>
        <taxon>Basidiomycota</taxon>
        <taxon>Agaricomycotina</taxon>
        <taxon>Agaricomycetes</taxon>
        <taxon>Hymenochaetales</taxon>
        <taxon>Schizoporaceae</taxon>
        <taxon>Schizopora</taxon>
    </lineage>
</organism>
<name>A0A0H2S812_9AGAM</name>
<dbReference type="Proteomes" id="UP000053477">
    <property type="component" value="Unassembled WGS sequence"/>
</dbReference>
<feature type="domain" description="DUF6593" evidence="1">
    <location>
        <begin position="14"/>
        <end position="113"/>
    </location>
</feature>
<dbReference type="EMBL" id="KQ085883">
    <property type="protein sequence ID" value="KLO20074.1"/>
    <property type="molecule type" value="Genomic_DNA"/>
</dbReference>
<sequence length="127" mass="14786">MTDADAPRLIFSRNSLRNAHIACDSLGIHYQIETDTDGLKSQRITRLSRWNSEDDKYVPVAEWERNLVKSDRFRIIRTDSEFVSLKDIFPVTWGDCWARAISNRQFIGYDGRKCLEIPGHYIEGFSD</sequence>
<evidence type="ECO:0000259" key="1">
    <source>
        <dbReference type="Pfam" id="PF20236"/>
    </source>
</evidence>